<reference evidence="2" key="1">
    <citation type="submission" date="2021-05" db="EMBL/GenBank/DDBJ databases">
        <title>Encephalitozoon hellem ATCC 50604 Complete Genome.</title>
        <authorList>
            <person name="Mascarenhas dos Santos A.C."/>
            <person name="Julian A.T."/>
            <person name="Pombert J.-F."/>
        </authorList>
    </citation>
    <scope>NUCLEOTIDE SEQUENCE</scope>
    <source>
        <strain evidence="2">ATCC 50604</strain>
    </source>
</reference>
<dbReference type="EMBL" id="CP075149">
    <property type="protein sequence ID" value="UTX42699.1"/>
    <property type="molecule type" value="Genomic_DNA"/>
</dbReference>
<sequence length="230" mass="25705">MSVSRMKDLIEEVLKTLKADVDLGRFIEGHMKEILKLWVEGQLSVSDLVRLKEELPVGGSGELRAFFEDAVNLIDHGICLIAEGVSSTRAGIRIEEWGGKGLYDVFPVLLERVNRVEARFRSFIDGSLSMQIYSGEGGEAVKGLQIKVKKGLEGFLSRIDSFRNTVCEKPYSSNIDDIFSWTVTLRSFSVERNLEKIEEARCCLEEAGKDLERIEKMIGGGVEARTGEII</sequence>
<dbReference type="AlphaFoldDB" id="A0A9Q9F7W3"/>
<evidence type="ECO:0000313" key="2">
    <source>
        <dbReference type="EMBL" id="UTX42864.1"/>
    </source>
</evidence>
<proteinExistence type="predicted"/>
<accession>A0A9Q9F7W3</accession>
<evidence type="ECO:0000313" key="3">
    <source>
        <dbReference type="Proteomes" id="UP001059546"/>
    </source>
</evidence>
<name>A0A9Q9F7W3_ENCHE</name>
<evidence type="ECO:0000313" key="1">
    <source>
        <dbReference type="EMBL" id="UTX42699.1"/>
    </source>
</evidence>
<protein>
    <submittedName>
        <fullName evidence="2">Uncharacterized protein</fullName>
    </submittedName>
</protein>
<organism evidence="2 3">
    <name type="scientific">Encephalitozoon hellem</name>
    <name type="common">Microsporidian parasite</name>
    <dbReference type="NCBI Taxonomy" id="27973"/>
    <lineage>
        <taxon>Eukaryota</taxon>
        <taxon>Fungi</taxon>
        <taxon>Fungi incertae sedis</taxon>
        <taxon>Microsporidia</taxon>
        <taxon>Unikaryonidae</taxon>
        <taxon>Encephalitozoon</taxon>
    </lineage>
</organism>
<dbReference type="EMBL" id="CP075149">
    <property type="protein sequence ID" value="UTX42864.1"/>
    <property type="molecule type" value="Genomic_DNA"/>
</dbReference>
<gene>
    <name evidence="1" type="ORF">GPU96_03g04190</name>
    <name evidence="2" type="ORF">GPU96_03g05880</name>
</gene>
<dbReference type="Proteomes" id="UP001059546">
    <property type="component" value="Chromosome III"/>
</dbReference>